<dbReference type="Pfam" id="PF00931">
    <property type="entry name" value="NB-ARC"/>
    <property type="match status" value="1"/>
</dbReference>
<dbReference type="SUPFAM" id="SSF52540">
    <property type="entry name" value="P-loop containing nucleoside triphosphate hydrolases"/>
    <property type="match status" value="1"/>
</dbReference>
<dbReference type="PANTHER" id="PTHR23155:SF1116">
    <property type="entry name" value="OS12G0273300 PROTEIN"/>
    <property type="match status" value="1"/>
</dbReference>
<keyword evidence="5" id="KW-1185">Reference proteome</keyword>
<dbReference type="InterPro" id="IPR002182">
    <property type="entry name" value="NB-ARC"/>
</dbReference>
<dbReference type="AlphaFoldDB" id="A0A0E0J5D3"/>
<feature type="domain" description="NB-ARC" evidence="2">
    <location>
        <begin position="2"/>
        <end position="59"/>
    </location>
</feature>
<evidence type="ECO:0000256" key="1">
    <source>
        <dbReference type="ARBA" id="ARBA00022821"/>
    </source>
</evidence>
<feature type="domain" description="Disease resistance protein winged helix" evidence="3">
    <location>
        <begin position="121"/>
        <end position="176"/>
    </location>
</feature>
<proteinExistence type="predicted"/>
<dbReference type="EnsemblPlants" id="ONIVA11G22680.2">
    <property type="protein sequence ID" value="ONIVA11G22680.2"/>
    <property type="gene ID" value="ONIVA11G22680"/>
</dbReference>
<dbReference type="InterPro" id="IPR042197">
    <property type="entry name" value="Apaf_helical"/>
</dbReference>
<organism evidence="4">
    <name type="scientific">Oryza nivara</name>
    <name type="common">Indian wild rice</name>
    <name type="synonym">Oryza sativa f. spontanea</name>
    <dbReference type="NCBI Taxonomy" id="4536"/>
    <lineage>
        <taxon>Eukaryota</taxon>
        <taxon>Viridiplantae</taxon>
        <taxon>Streptophyta</taxon>
        <taxon>Embryophyta</taxon>
        <taxon>Tracheophyta</taxon>
        <taxon>Spermatophyta</taxon>
        <taxon>Magnoliopsida</taxon>
        <taxon>Liliopsida</taxon>
        <taxon>Poales</taxon>
        <taxon>Poaceae</taxon>
        <taxon>BOP clade</taxon>
        <taxon>Oryzoideae</taxon>
        <taxon>Oryzeae</taxon>
        <taxon>Oryzinae</taxon>
        <taxon>Oryza</taxon>
    </lineage>
</organism>
<evidence type="ECO:0000313" key="5">
    <source>
        <dbReference type="Proteomes" id="UP000006591"/>
    </source>
</evidence>
<dbReference type="InterPro" id="IPR044974">
    <property type="entry name" value="Disease_R_plants"/>
</dbReference>
<reference evidence="4" key="2">
    <citation type="submission" date="2018-04" db="EMBL/GenBank/DDBJ databases">
        <title>OnivRS2 (Oryza nivara Reference Sequence Version 2).</title>
        <authorList>
            <person name="Zhang J."/>
            <person name="Kudrna D."/>
            <person name="Lee S."/>
            <person name="Talag J."/>
            <person name="Rajasekar S."/>
            <person name="Welchert J."/>
            <person name="Hsing Y.-I."/>
            <person name="Wing R.A."/>
        </authorList>
    </citation>
    <scope>NUCLEOTIDE SEQUENCE [LARGE SCALE GENOMIC DNA]</scope>
    <source>
        <strain evidence="4">SL10</strain>
    </source>
</reference>
<keyword evidence="1" id="KW-0611">Plant defense</keyword>
<reference evidence="4" key="1">
    <citation type="submission" date="2015-04" db="UniProtKB">
        <authorList>
            <consortium name="EnsemblPlants"/>
        </authorList>
    </citation>
    <scope>IDENTIFICATION</scope>
    <source>
        <strain evidence="4">SL10</strain>
    </source>
</reference>
<evidence type="ECO:0000259" key="3">
    <source>
        <dbReference type="Pfam" id="PF23559"/>
    </source>
</evidence>
<dbReference type="Gramene" id="ONIVA11G22680.2">
    <property type="protein sequence ID" value="ONIVA11G22680.2"/>
    <property type="gene ID" value="ONIVA11G22680"/>
</dbReference>
<dbReference type="PANTHER" id="PTHR23155">
    <property type="entry name" value="DISEASE RESISTANCE PROTEIN RP"/>
    <property type="match status" value="1"/>
</dbReference>
<dbReference type="HOGENOM" id="CLU_889603_0_0_1"/>
<evidence type="ECO:0000259" key="2">
    <source>
        <dbReference type="Pfam" id="PF00931"/>
    </source>
</evidence>
<dbReference type="Pfam" id="PF23559">
    <property type="entry name" value="WHD_DRP"/>
    <property type="match status" value="1"/>
</dbReference>
<dbReference type="InterPro" id="IPR027417">
    <property type="entry name" value="P-loop_NTPase"/>
</dbReference>
<dbReference type="GO" id="GO:0098542">
    <property type="term" value="P:defense response to other organism"/>
    <property type="evidence" value="ECO:0007669"/>
    <property type="project" value="TreeGrafter"/>
</dbReference>
<dbReference type="GO" id="GO:0043531">
    <property type="term" value="F:ADP binding"/>
    <property type="evidence" value="ECO:0007669"/>
    <property type="project" value="InterPro"/>
</dbReference>
<dbReference type="Gene3D" id="1.10.8.430">
    <property type="entry name" value="Helical domain of apoptotic protease-activating factors"/>
    <property type="match status" value="1"/>
</dbReference>
<dbReference type="Proteomes" id="UP000006591">
    <property type="component" value="Chromosome 11"/>
</dbReference>
<dbReference type="InterPro" id="IPR058922">
    <property type="entry name" value="WHD_DRP"/>
</dbReference>
<dbReference type="STRING" id="4536.A0A0E0J5D3"/>
<protein>
    <submittedName>
        <fullName evidence="4">Uncharacterized protein</fullName>
    </submittedName>
</protein>
<dbReference type="eggNOG" id="KOG4658">
    <property type="taxonomic scope" value="Eukaryota"/>
</dbReference>
<sequence length="313" mass="35396">MEAWEVIRLALLENNNGSRVITTTRIFEVASSADDVYTMRSLSPENSKRLLCKRIFSGEDNSDGVELAEVRDKLLKKCDGLPLAVLTIAGALAGKTIEQWYMVYNSIAFGHVNGRVMDDMTWIAEGFIEYDGGRSLFGVGESYFAELINRSMIQPVEVGDRDSVDGCRVHGAVLHLLRYLAREENFVTLLIDNMLSSGRGRPRRLALQGNNEDHTLQTNIDLANWDWNLVALEDLRLYSVSTLHFVKDELGQLTKLRILEIRFEELDEQMEDAFLRSRATCKTCKLSSLIILVDHPTLIAWRSSLIHLVVFGD</sequence>
<name>A0A0E0J5D3_ORYNI</name>
<accession>A0A0E0J5D3</accession>
<evidence type="ECO:0000313" key="4">
    <source>
        <dbReference type="EnsemblPlants" id="ONIVA11G22680.2"/>
    </source>
</evidence>